<dbReference type="OMA" id="HECCITA"/>
<reference evidence="1" key="2">
    <citation type="submission" date="2025-08" db="UniProtKB">
        <authorList>
            <consortium name="Ensembl"/>
        </authorList>
    </citation>
    <scope>IDENTIFICATION</scope>
</reference>
<accession>F6W3W9</accession>
<dbReference type="STRING" id="7719.ENSCINP00000028344"/>
<dbReference type="Ensembl" id="ENSCINT00000028590.2">
    <property type="protein sequence ID" value="ENSCINP00000028344.2"/>
    <property type="gene ID" value="ENSCING00000018975.1"/>
</dbReference>
<proteinExistence type="predicted"/>
<reference evidence="1" key="3">
    <citation type="submission" date="2025-09" db="UniProtKB">
        <authorList>
            <consortium name="Ensembl"/>
        </authorList>
    </citation>
    <scope>IDENTIFICATION</scope>
</reference>
<reference evidence="2" key="1">
    <citation type="journal article" date="2002" name="Science">
        <title>The draft genome of Ciona intestinalis: insights into chordate and vertebrate origins.</title>
        <authorList>
            <person name="Dehal P."/>
            <person name="Satou Y."/>
            <person name="Campbell R.K."/>
            <person name="Chapman J."/>
            <person name="Degnan B."/>
            <person name="De Tomaso A."/>
            <person name="Davidson B."/>
            <person name="Di Gregorio A."/>
            <person name="Gelpke M."/>
            <person name="Goodstein D.M."/>
            <person name="Harafuji N."/>
            <person name="Hastings K.E."/>
            <person name="Ho I."/>
            <person name="Hotta K."/>
            <person name="Huang W."/>
            <person name="Kawashima T."/>
            <person name="Lemaire P."/>
            <person name="Martinez D."/>
            <person name="Meinertzhagen I.A."/>
            <person name="Necula S."/>
            <person name="Nonaka M."/>
            <person name="Putnam N."/>
            <person name="Rash S."/>
            <person name="Saiga H."/>
            <person name="Satake M."/>
            <person name="Terry A."/>
            <person name="Yamada L."/>
            <person name="Wang H.G."/>
            <person name="Awazu S."/>
            <person name="Azumi K."/>
            <person name="Boore J."/>
            <person name="Branno M."/>
            <person name="Chin-Bow S."/>
            <person name="DeSantis R."/>
            <person name="Doyle S."/>
            <person name="Francino P."/>
            <person name="Keys D.N."/>
            <person name="Haga S."/>
            <person name="Hayashi H."/>
            <person name="Hino K."/>
            <person name="Imai K.S."/>
            <person name="Inaba K."/>
            <person name="Kano S."/>
            <person name="Kobayashi K."/>
            <person name="Kobayashi M."/>
            <person name="Lee B.I."/>
            <person name="Makabe K.W."/>
            <person name="Manohar C."/>
            <person name="Matassi G."/>
            <person name="Medina M."/>
            <person name="Mochizuki Y."/>
            <person name="Mount S."/>
            <person name="Morishita T."/>
            <person name="Miura S."/>
            <person name="Nakayama A."/>
            <person name="Nishizaka S."/>
            <person name="Nomoto H."/>
            <person name="Ohta F."/>
            <person name="Oishi K."/>
            <person name="Rigoutsos I."/>
            <person name="Sano M."/>
            <person name="Sasaki A."/>
            <person name="Sasakura Y."/>
            <person name="Shoguchi E."/>
            <person name="Shin-i T."/>
            <person name="Spagnuolo A."/>
            <person name="Stainier D."/>
            <person name="Suzuki M.M."/>
            <person name="Tassy O."/>
            <person name="Takatori N."/>
            <person name="Tokuoka M."/>
            <person name="Yagi K."/>
            <person name="Yoshizaki F."/>
            <person name="Wada S."/>
            <person name="Zhang C."/>
            <person name="Hyatt P.D."/>
            <person name="Larimer F."/>
            <person name="Detter C."/>
            <person name="Doggett N."/>
            <person name="Glavina T."/>
            <person name="Hawkins T."/>
            <person name="Richardson P."/>
            <person name="Lucas S."/>
            <person name="Kohara Y."/>
            <person name="Levine M."/>
            <person name="Satoh N."/>
            <person name="Rokhsar D.S."/>
        </authorList>
    </citation>
    <scope>NUCLEOTIDE SEQUENCE [LARGE SCALE GENOMIC DNA]</scope>
</reference>
<sequence length="758" mass="86815">MSNNWPKEWISVVLSRFDRLLELSVTQNTSLTSTIDNHKACLINISQSKCLAVIRGLTSSLKKLSNIRIYGERQEYNLYNAQVVVLDLLGKCIAVKDLTLAGDSVLMRLLLCEVCQFLHQSTPDNPALSQLQSSASHVLYRISRNNFTVVFARISSRLQELTLSNDELADLSDLFLIQHIYLDLERISKILEDVAKCFKLLRRPFQNALLSILDKALCDWLSSFPLDVEEQRKMNATLSFNAEMLFHMVDNFSEGIKKKSVPYWPLQTSLLILCPFKYFNIFQELLKQMANNPDEVKNTKLFKLILLKRFIHLELLPHIKKSLSNPTSRHLHECCITAIIRLFKAATSISPPSEGEDGSLQKIVRELLPLVQNVVDPTSRENGSKFAKVCCRDLLIDCFICSYRLEPTKHNLAKFCASSVSSILHKMVWMNALLCISSQVCSCIMFLDFAAEEPCLFFYPAQPTHPWWPCMDGMLVYGPDVRKIFYDCSAKTQTLYQTSPNKVIFTPTLREKMNVSLKRSQDDSPSCKDLLHVILQLVHQNPSFILHNMGGSPQQIHQNLSEFFNTLVSLIDLKNTPNIPCSLASLEALVRLNEPQCVVGWNPEYMMVTYWEISSNVILTICEKVLTQQMMMSPDMLSHAIKWLNKMLAYRIEFLVQNHDKPGVNNKADVVKRAQLKTELVLLEQLWNSNPEIVLIALNCFHCLNEENEIKWSLNEFTMARLFPDNHEVYHHLSSCDVCEDGIQIKVAKKLRLVNKFT</sequence>
<dbReference type="AlphaFoldDB" id="F6W3W9"/>
<dbReference type="PANTHER" id="PTHR10194">
    <property type="entry name" value="RAS GTPASE-ACTIVATING PROTEINS"/>
    <property type="match status" value="1"/>
</dbReference>
<dbReference type="Proteomes" id="UP000008144">
    <property type="component" value="Unassembled WGS sequence"/>
</dbReference>
<name>F6W3W9_CIOIN</name>
<dbReference type="InterPro" id="IPR039360">
    <property type="entry name" value="Ras_GTPase"/>
</dbReference>
<dbReference type="InParanoid" id="F6W3W9"/>
<organism evidence="1 2">
    <name type="scientific">Ciona intestinalis</name>
    <name type="common">Transparent sea squirt</name>
    <name type="synonym">Ascidia intestinalis</name>
    <dbReference type="NCBI Taxonomy" id="7719"/>
    <lineage>
        <taxon>Eukaryota</taxon>
        <taxon>Metazoa</taxon>
        <taxon>Chordata</taxon>
        <taxon>Tunicata</taxon>
        <taxon>Ascidiacea</taxon>
        <taxon>Phlebobranchia</taxon>
        <taxon>Cionidae</taxon>
        <taxon>Ciona</taxon>
    </lineage>
</organism>
<evidence type="ECO:0000313" key="1">
    <source>
        <dbReference type="Ensembl" id="ENSCINP00000028344.2"/>
    </source>
</evidence>
<keyword evidence="2" id="KW-1185">Reference proteome</keyword>
<dbReference type="PANTHER" id="PTHR10194:SF146">
    <property type="entry name" value="RAS GTPASE-ACTIVATING PROTEIN 1"/>
    <property type="match status" value="1"/>
</dbReference>
<dbReference type="GO" id="GO:1902531">
    <property type="term" value="P:regulation of intracellular signal transduction"/>
    <property type="evidence" value="ECO:0000318"/>
    <property type="project" value="GO_Central"/>
</dbReference>
<dbReference type="GeneTree" id="ENSGT00940000167058"/>
<dbReference type="HOGENOM" id="CLU_367851_0_0_1"/>
<protein>
    <submittedName>
        <fullName evidence="1">Uncharacterized protein</fullName>
    </submittedName>
</protein>
<evidence type="ECO:0000313" key="2">
    <source>
        <dbReference type="Proteomes" id="UP000008144"/>
    </source>
</evidence>
<dbReference type="GO" id="GO:0005096">
    <property type="term" value="F:GTPase activator activity"/>
    <property type="evidence" value="ECO:0000318"/>
    <property type="project" value="GO_Central"/>
</dbReference>